<evidence type="ECO:0000256" key="1">
    <source>
        <dbReference type="ARBA" id="ARBA00005525"/>
    </source>
</evidence>
<dbReference type="AlphaFoldDB" id="A0A5B8XF30"/>
<dbReference type="InterPro" id="IPR028939">
    <property type="entry name" value="P5C_Rdtase_cat_N"/>
</dbReference>
<protein>
    <submittedName>
        <fullName evidence="5">Pyrroline-5-carboxylate reductase</fullName>
    </submittedName>
</protein>
<dbReference type="InterPro" id="IPR008927">
    <property type="entry name" value="6-PGluconate_DH-like_C_sf"/>
</dbReference>
<sequence length="255" mass="28285">MKILQIGCGSMGTPVLENCLKFYKEVTLIEKIEIKKDGVKCFNDFKQIANIDFDIVIIAVKPQHFGDIADEIAKICNENTIVVSIMAGINAAYLAKKITKTSKFIRVMPNLGMMLESGGINAIYDGVQTDFSKEFVENIFGGVNECIYVDIDKFVDTFTPITGCGIAYFLLLAKIMFDRLYLTQGNDKLVRKLMQNAVDLSEKMSFDEAISRIASKAGVTEAALKVMKPIMENGVTEGINSAMERLNEISKDLCK</sequence>
<evidence type="ECO:0000313" key="6">
    <source>
        <dbReference type="Proteomes" id="UP000321934"/>
    </source>
</evidence>
<dbReference type="Proteomes" id="UP000321934">
    <property type="component" value="Chromosome"/>
</dbReference>
<keyword evidence="2" id="KW-0560">Oxidoreductase</keyword>
<dbReference type="InterPro" id="IPR029036">
    <property type="entry name" value="P5CR_dimer"/>
</dbReference>
<dbReference type="OrthoDB" id="9805754at2"/>
<dbReference type="PANTHER" id="PTHR11645">
    <property type="entry name" value="PYRROLINE-5-CARBOXYLATE REDUCTASE"/>
    <property type="match status" value="1"/>
</dbReference>
<dbReference type="RefSeq" id="WP_146820851.1">
    <property type="nucleotide sequence ID" value="NZ_CP029077.1"/>
</dbReference>
<reference evidence="5 6" key="1">
    <citation type="journal article" date="2019" name="ISME J.">
        <title>Deianiraea, an extracellular bacterium associated with the ciliate Paramecium, suggests an alternative scenario for the evolution of Rickettsiales.</title>
        <authorList>
            <person name="Castelli M."/>
            <person name="Sabaneyeva E."/>
            <person name="Lanzoni O."/>
            <person name="Lebedeva N."/>
            <person name="Floriano A.M."/>
            <person name="Gaiarsa S."/>
            <person name="Benken K."/>
            <person name="Modeo L."/>
            <person name="Bandi C."/>
            <person name="Potekhin A."/>
            <person name="Sassera D."/>
            <person name="Petroni G."/>
        </authorList>
    </citation>
    <scope>NUCLEOTIDE SEQUENCE [LARGE SCALE GENOMIC DNA]</scope>
    <source>
        <strain evidence="5">CyL4-1</strain>
    </source>
</reference>
<feature type="domain" description="Pyrroline-5-carboxylate reductase catalytic N-terminal" evidence="3">
    <location>
        <begin position="6"/>
        <end position="88"/>
    </location>
</feature>
<dbReference type="Gene3D" id="1.10.3730.10">
    <property type="entry name" value="ProC C-terminal domain-like"/>
    <property type="match status" value="1"/>
</dbReference>
<dbReference type="SUPFAM" id="SSF48179">
    <property type="entry name" value="6-phosphogluconate dehydrogenase C-terminal domain-like"/>
    <property type="match status" value="1"/>
</dbReference>
<proteinExistence type="inferred from homology"/>
<evidence type="ECO:0000256" key="2">
    <source>
        <dbReference type="ARBA" id="ARBA00023002"/>
    </source>
</evidence>
<dbReference type="InterPro" id="IPR036291">
    <property type="entry name" value="NAD(P)-bd_dom_sf"/>
</dbReference>
<dbReference type="Pfam" id="PF03807">
    <property type="entry name" value="F420_oxidored"/>
    <property type="match status" value="1"/>
</dbReference>
<feature type="domain" description="Pyrroline-5-carboxylate reductase dimerisation" evidence="4">
    <location>
        <begin position="155"/>
        <end position="248"/>
    </location>
</feature>
<organism evidence="5 6">
    <name type="scientific">Candidatus Deianiraea vastatrix</name>
    <dbReference type="NCBI Taxonomy" id="2163644"/>
    <lineage>
        <taxon>Bacteria</taxon>
        <taxon>Pseudomonadati</taxon>
        <taxon>Pseudomonadota</taxon>
        <taxon>Alphaproteobacteria</taxon>
        <taxon>Rickettsiales</taxon>
        <taxon>Candidatus Deianiraeaceae</taxon>
        <taxon>Candidatus Deianiraea</taxon>
    </lineage>
</organism>
<dbReference type="SUPFAM" id="SSF51735">
    <property type="entry name" value="NAD(P)-binding Rossmann-fold domains"/>
    <property type="match status" value="1"/>
</dbReference>
<evidence type="ECO:0000259" key="3">
    <source>
        <dbReference type="Pfam" id="PF03807"/>
    </source>
</evidence>
<dbReference type="Pfam" id="PF14748">
    <property type="entry name" value="P5CR_dimer"/>
    <property type="match status" value="1"/>
</dbReference>
<dbReference type="Gene3D" id="3.40.50.720">
    <property type="entry name" value="NAD(P)-binding Rossmann-like Domain"/>
    <property type="match status" value="1"/>
</dbReference>
<comment type="similarity">
    <text evidence="1">Belongs to the pyrroline-5-carboxylate reductase family.</text>
</comment>
<evidence type="ECO:0000313" key="5">
    <source>
        <dbReference type="EMBL" id="QED23586.1"/>
    </source>
</evidence>
<accession>A0A5B8XF30</accession>
<evidence type="ECO:0000259" key="4">
    <source>
        <dbReference type="Pfam" id="PF14748"/>
    </source>
</evidence>
<dbReference type="PANTHER" id="PTHR11645:SF0">
    <property type="entry name" value="PYRROLINE-5-CARBOXYLATE REDUCTASE 3"/>
    <property type="match status" value="1"/>
</dbReference>
<dbReference type="EMBL" id="CP029077">
    <property type="protein sequence ID" value="QED23586.1"/>
    <property type="molecule type" value="Genomic_DNA"/>
</dbReference>
<dbReference type="GO" id="GO:0055129">
    <property type="term" value="P:L-proline biosynthetic process"/>
    <property type="evidence" value="ECO:0007669"/>
    <property type="project" value="TreeGrafter"/>
</dbReference>
<name>A0A5B8XF30_9RICK</name>
<keyword evidence="6" id="KW-1185">Reference proteome</keyword>
<gene>
    <name evidence="5" type="ORF">Deia_00798</name>
</gene>
<dbReference type="GO" id="GO:0004735">
    <property type="term" value="F:pyrroline-5-carboxylate reductase activity"/>
    <property type="evidence" value="ECO:0007669"/>
    <property type="project" value="TreeGrafter"/>
</dbReference>